<feature type="domain" description="Fibronectin type-III" evidence="10">
    <location>
        <begin position="94"/>
        <end position="191"/>
    </location>
</feature>
<keyword evidence="5 9" id="KW-1133">Transmembrane helix</keyword>
<feature type="compositionally biased region" description="Low complexity" evidence="8">
    <location>
        <begin position="321"/>
        <end position="341"/>
    </location>
</feature>
<dbReference type="PANTHER" id="PTHR46877:SF14">
    <property type="entry name" value="RECEPTOR PROTEIN-TYROSINE KINASE"/>
    <property type="match status" value="1"/>
</dbReference>
<evidence type="ECO:0000256" key="7">
    <source>
        <dbReference type="ARBA" id="ARBA00023170"/>
    </source>
</evidence>
<dbReference type="InterPro" id="IPR036116">
    <property type="entry name" value="FN3_sf"/>
</dbReference>
<dbReference type="GO" id="GO:0005524">
    <property type="term" value="F:ATP binding"/>
    <property type="evidence" value="ECO:0007669"/>
    <property type="project" value="UniProtKB-KW"/>
</dbReference>
<name>A0A1I8GAK9_9PLAT</name>
<organism evidence="11 12">
    <name type="scientific">Macrostomum lignano</name>
    <dbReference type="NCBI Taxonomy" id="282301"/>
    <lineage>
        <taxon>Eukaryota</taxon>
        <taxon>Metazoa</taxon>
        <taxon>Spiralia</taxon>
        <taxon>Lophotrochozoa</taxon>
        <taxon>Platyhelminthes</taxon>
        <taxon>Rhabditophora</taxon>
        <taxon>Macrostomorpha</taxon>
        <taxon>Macrostomida</taxon>
        <taxon>Macrostomidae</taxon>
        <taxon>Macrostomum</taxon>
    </lineage>
</organism>
<reference evidence="12" key="1">
    <citation type="submission" date="2016-11" db="UniProtKB">
        <authorList>
            <consortium name="WormBaseParasite"/>
        </authorList>
    </citation>
    <scope>IDENTIFICATION</scope>
</reference>
<keyword evidence="2 9" id="KW-0812">Transmembrane</keyword>
<evidence type="ECO:0000256" key="2">
    <source>
        <dbReference type="ARBA" id="ARBA00022692"/>
    </source>
</evidence>
<keyword evidence="4" id="KW-0067">ATP-binding</keyword>
<keyword evidence="3" id="KW-0547">Nucleotide-binding</keyword>
<feature type="transmembrane region" description="Helical" evidence="9">
    <location>
        <begin position="224"/>
        <end position="247"/>
    </location>
</feature>
<dbReference type="Proteomes" id="UP000095280">
    <property type="component" value="Unplaced"/>
</dbReference>
<evidence type="ECO:0000256" key="6">
    <source>
        <dbReference type="ARBA" id="ARBA00023136"/>
    </source>
</evidence>
<evidence type="ECO:0000313" key="11">
    <source>
        <dbReference type="Proteomes" id="UP000095280"/>
    </source>
</evidence>
<keyword evidence="11" id="KW-1185">Reference proteome</keyword>
<dbReference type="PANTHER" id="PTHR46877">
    <property type="entry name" value="EPH RECEPTOR A5"/>
    <property type="match status" value="1"/>
</dbReference>
<dbReference type="InterPro" id="IPR013783">
    <property type="entry name" value="Ig-like_fold"/>
</dbReference>
<evidence type="ECO:0000259" key="10">
    <source>
        <dbReference type="PROSITE" id="PS50853"/>
    </source>
</evidence>
<dbReference type="Gene3D" id="2.60.40.10">
    <property type="entry name" value="Immunoglobulins"/>
    <property type="match status" value="2"/>
</dbReference>
<feature type="compositionally biased region" description="Low complexity" evidence="8">
    <location>
        <begin position="374"/>
        <end position="388"/>
    </location>
</feature>
<evidence type="ECO:0000256" key="3">
    <source>
        <dbReference type="ARBA" id="ARBA00022741"/>
    </source>
</evidence>
<evidence type="ECO:0000256" key="9">
    <source>
        <dbReference type="SAM" id="Phobius"/>
    </source>
</evidence>
<dbReference type="SUPFAM" id="SSF49265">
    <property type="entry name" value="Fibronectin type III"/>
    <property type="match status" value="1"/>
</dbReference>
<feature type="compositionally biased region" description="Low complexity" evidence="8">
    <location>
        <begin position="279"/>
        <end position="304"/>
    </location>
</feature>
<dbReference type="AlphaFoldDB" id="A0A1I8GAK9"/>
<dbReference type="InterPro" id="IPR003961">
    <property type="entry name" value="FN3_dom"/>
</dbReference>
<proteinExistence type="predicted"/>
<keyword evidence="6 9" id="KW-0472">Membrane</keyword>
<feature type="compositionally biased region" description="Polar residues" evidence="8">
    <location>
        <begin position="389"/>
        <end position="407"/>
    </location>
</feature>
<evidence type="ECO:0000256" key="1">
    <source>
        <dbReference type="ARBA" id="ARBA00004167"/>
    </source>
</evidence>
<evidence type="ECO:0000256" key="5">
    <source>
        <dbReference type="ARBA" id="ARBA00022989"/>
    </source>
</evidence>
<dbReference type="PROSITE" id="PS50853">
    <property type="entry name" value="FN3"/>
    <property type="match status" value="2"/>
</dbReference>
<feature type="domain" description="Fibronectin type-III" evidence="10">
    <location>
        <begin position="1"/>
        <end position="89"/>
    </location>
</feature>
<accession>A0A1I8GAK9</accession>
<dbReference type="InterPro" id="IPR050449">
    <property type="entry name" value="Ephrin_rcpt_TKs"/>
</dbReference>
<dbReference type="PRINTS" id="PR00014">
    <property type="entry name" value="FNTYPEIII"/>
</dbReference>
<dbReference type="GO" id="GO:0005886">
    <property type="term" value="C:plasma membrane"/>
    <property type="evidence" value="ECO:0007669"/>
    <property type="project" value="TreeGrafter"/>
</dbReference>
<dbReference type="CDD" id="cd00063">
    <property type="entry name" value="FN3"/>
    <property type="match status" value="1"/>
</dbReference>
<feature type="region of interest" description="Disordered" evidence="8">
    <location>
        <begin position="252"/>
        <end position="407"/>
    </location>
</feature>
<protein>
    <submittedName>
        <fullName evidence="12">Fibronectin type-III domain-containing protein</fullName>
    </submittedName>
</protein>
<sequence>SWTDQQADQPSSGRRIYEVEWSLETAEQQPQPQTPSSWRLNTSELSARLVGLRPSTAYSVRVRCLALASDQTVVPSSFSLRASFSTEPEAPGSPPRDLKISRSTLPMSVMLSWLPPLEPNGKITKYTVLYRPVSSNSAKPAGSEHAMPTAETQVVITGLRTSTHYYFRVRAGNSEGFGPDSDAIEFMMPDSSGQGGGVVYNTDSVLQRDSSDGAESDGLSSRRWWLLIGGVFGLALLLLAVSTAVVCMCQQRRPRRSADSQQRARGAKESASLIGGGPEQQQQQHPQSPPQSQHGSYSHQQGGQRLNSVASPPRVDAPDFSSPGKLSSPHSSLSSSIGSASKQRHAAAAGSLMSTSTHSRPYPAPDILSPASGQRQHQQQHPHQQQQQLRNSQATVGSLTLESQNSRNFNLSTEDMDMTKTLDGLIQDLKGLTTREFEC</sequence>
<dbReference type="WBParaSite" id="maker-uti_cns_0001229-snap-gene-0.6-mRNA-1">
    <property type="protein sequence ID" value="maker-uti_cns_0001229-snap-gene-0.6-mRNA-1"/>
    <property type="gene ID" value="maker-uti_cns_0001229-snap-gene-0.6"/>
</dbReference>
<keyword evidence="7" id="KW-0675">Receptor</keyword>
<evidence type="ECO:0000256" key="4">
    <source>
        <dbReference type="ARBA" id="ARBA00022840"/>
    </source>
</evidence>
<dbReference type="SMART" id="SM00060">
    <property type="entry name" value="FN3"/>
    <property type="match status" value="2"/>
</dbReference>
<evidence type="ECO:0000256" key="8">
    <source>
        <dbReference type="SAM" id="MobiDB-lite"/>
    </source>
</evidence>
<evidence type="ECO:0000313" key="12">
    <source>
        <dbReference type="WBParaSite" id="maker-uti_cns_0001229-snap-gene-0.6-mRNA-1"/>
    </source>
</evidence>
<dbReference type="Pfam" id="PF00041">
    <property type="entry name" value="fn3"/>
    <property type="match status" value="1"/>
</dbReference>
<comment type="subcellular location">
    <subcellularLocation>
        <location evidence="1">Membrane</location>
        <topology evidence="1">Single-pass membrane protein</topology>
    </subcellularLocation>
</comment>